<evidence type="ECO:0000313" key="1">
    <source>
        <dbReference type="EMBL" id="TDU68207.1"/>
    </source>
</evidence>
<dbReference type="EMBL" id="SOCA01000006">
    <property type="protein sequence ID" value="TDU68207.1"/>
    <property type="molecule type" value="Genomic_DNA"/>
</dbReference>
<organism evidence="1 2">
    <name type="scientific">Prosthecobacter fusiformis</name>
    <dbReference type="NCBI Taxonomy" id="48464"/>
    <lineage>
        <taxon>Bacteria</taxon>
        <taxon>Pseudomonadati</taxon>
        <taxon>Verrucomicrobiota</taxon>
        <taxon>Verrucomicrobiia</taxon>
        <taxon>Verrucomicrobiales</taxon>
        <taxon>Verrucomicrobiaceae</taxon>
        <taxon>Prosthecobacter</taxon>
    </lineage>
</organism>
<protein>
    <submittedName>
        <fullName evidence="1">Uncharacterized protein</fullName>
    </submittedName>
</protein>
<name>A0A4R7RUT6_9BACT</name>
<accession>A0A4R7RUT6</accession>
<dbReference type="Proteomes" id="UP000295662">
    <property type="component" value="Unassembled WGS sequence"/>
</dbReference>
<evidence type="ECO:0000313" key="2">
    <source>
        <dbReference type="Proteomes" id="UP000295662"/>
    </source>
</evidence>
<dbReference type="AlphaFoldDB" id="A0A4R7RUT6"/>
<gene>
    <name evidence="1" type="ORF">EI77_03324</name>
</gene>
<reference evidence="1 2" key="1">
    <citation type="submission" date="2019-03" db="EMBL/GenBank/DDBJ databases">
        <title>Genomic Encyclopedia of Archaeal and Bacterial Type Strains, Phase II (KMG-II): from individual species to whole genera.</title>
        <authorList>
            <person name="Goeker M."/>
        </authorList>
    </citation>
    <scope>NUCLEOTIDE SEQUENCE [LARGE SCALE GENOMIC DNA]</scope>
    <source>
        <strain evidence="1 2">ATCC 25309</strain>
    </source>
</reference>
<comment type="caution">
    <text evidence="1">The sequence shown here is derived from an EMBL/GenBank/DDBJ whole genome shotgun (WGS) entry which is preliminary data.</text>
</comment>
<proteinExistence type="predicted"/>
<sequence>MVLSDHKAGTHSPKARPLAVQLLSQAAKIHIRPQMGKTLPTPKRLIFNLSRPKIPKWGKF</sequence>
<keyword evidence="2" id="KW-1185">Reference proteome</keyword>